<dbReference type="Gene3D" id="3.30.360.10">
    <property type="entry name" value="Dihydrodipicolinate Reductase, domain 2"/>
    <property type="match status" value="1"/>
</dbReference>
<reference evidence="23 24" key="1">
    <citation type="submission" date="2016-04" db="EMBL/GenBank/DDBJ databases">
        <title>Polished mammalian reference genomes with single-molecule sequencing and chromosome conformation capture applied to the Capra hircus genome.</title>
        <authorList>
            <person name="Bickhart D.M."/>
            <person name="Koren S."/>
            <person name="Rosen B."/>
            <person name="Hastie A."/>
            <person name="Liachko I."/>
            <person name="Sullivan S.T."/>
            <person name="Burton J."/>
            <person name="Sayre B.L."/>
            <person name="Huson H.J."/>
            <person name="Lee J."/>
            <person name="Lam E."/>
            <person name="Kelley C.M."/>
            <person name="Hutchison J.L."/>
            <person name="Zhou Y."/>
            <person name="Sun J."/>
            <person name="Crisa A."/>
            <person name="Schwartz J.C."/>
            <person name="Hammond J.A."/>
            <person name="Schroeder S.G."/>
            <person name="Liu G.E."/>
            <person name="Dunham M."/>
            <person name="Shendure J."/>
            <person name="Sonstegard T.S."/>
            <person name="Phillippy A.M."/>
            <person name="Van Tassell C.P."/>
            <person name="Smith T.P."/>
        </authorList>
    </citation>
    <scope>NUCLEOTIDE SEQUENCE [LARGE SCALE GENOMIC DNA]</scope>
</reference>
<dbReference type="GO" id="GO:0006096">
    <property type="term" value="P:glycolytic process"/>
    <property type="evidence" value="ECO:0007669"/>
    <property type="project" value="UniProtKB-KW"/>
</dbReference>
<evidence type="ECO:0000256" key="4">
    <source>
        <dbReference type="ARBA" id="ARBA00004869"/>
    </source>
</evidence>
<evidence type="ECO:0000256" key="18">
    <source>
        <dbReference type="ARBA" id="ARBA00031890"/>
    </source>
</evidence>
<dbReference type="GO" id="GO:0005856">
    <property type="term" value="C:cytoskeleton"/>
    <property type="evidence" value="ECO:0007669"/>
    <property type="project" value="UniProtKB-SubCell"/>
</dbReference>
<keyword evidence="24" id="KW-1185">Reference proteome</keyword>
<keyword evidence="16" id="KW-0206">Cytoskeleton</keyword>
<name>A0A452EBB4_CAPHI</name>
<keyword evidence="11" id="KW-0702">S-nitrosylation</keyword>
<dbReference type="InterPro" id="IPR020829">
    <property type="entry name" value="GlycerAld_3-P_DH_cat"/>
</dbReference>
<dbReference type="GO" id="GO:0006417">
    <property type="term" value="P:regulation of translation"/>
    <property type="evidence" value="ECO:0007669"/>
    <property type="project" value="UniProtKB-KW"/>
</dbReference>
<comment type="pathway">
    <text evidence="4">Carbohydrate degradation; glycolysis; pyruvate from D-glyceraldehyde 3-phosphate: step 1/5.</text>
</comment>
<evidence type="ECO:0000313" key="24">
    <source>
        <dbReference type="Proteomes" id="UP000291000"/>
    </source>
</evidence>
<evidence type="ECO:0000256" key="15">
    <source>
        <dbReference type="ARBA" id="ARBA00023152"/>
    </source>
</evidence>
<dbReference type="SUPFAM" id="SSF55347">
    <property type="entry name" value="Glyceraldehyde-3-phosphate dehydrogenase-like, C-terminal domain"/>
    <property type="match status" value="1"/>
</dbReference>
<evidence type="ECO:0000256" key="10">
    <source>
        <dbReference type="ARBA" id="ARBA00022703"/>
    </source>
</evidence>
<evidence type="ECO:0000256" key="5">
    <source>
        <dbReference type="ARBA" id="ARBA00007406"/>
    </source>
</evidence>
<evidence type="ECO:0000256" key="17">
    <source>
        <dbReference type="ARBA" id="ARBA00023242"/>
    </source>
</evidence>
<evidence type="ECO:0000256" key="1">
    <source>
        <dbReference type="ARBA" id="ARBA00004123"/>
    </source>
</evidence>
<evidence type="ECO:0000256" key="7">
    <source>
        <dbReference type="ARBA" id="ARBA00021022"/>
    </source>
</evidence>
<evidence type="ECO:0000256" key="20">
    <source>
        <dbReference type="ARBA" id="ARBA00047698"/>
    </source>
</evidence>
<reference evidence="23" key="2">
    <citation type="submission" date="2025-08" db="UniProtKB">
        <authorList>
            <consortium name="Ensembl"/>
        </authorList>
    </citation>
    <scope>IDENTIFICATION</scope>
</reference>
<proteinExistence type="inferred from homology"/>
<evidence type="ECO:0000256" key="16">
    <source>
        <dbReference type="ARBA" id="ARBA00023212"/>
    </source>
</evidence>
<dbReference type="GO" id="GO:0005829">
    <property type="term" value="C:cytosol"/>
    <property type="evidence" value="ECO:0007669"/>
    <property type="project" value="UniProtKB-SubCell"/>
</dbReference>
<dbReference type="GeneTree" id="ENSGT00940000153112"/>
<dbReference type="InterPro" id="IPR020831">
    <property type="entry name" value="GlycerAld/Erythrose_P_DH"/>
</dbReference>
<organism evidence="23 24">
    <name type="scientific">Capra hircus</name>
    <name type="common">Goat</name>
    <dbReference type="NCBI Taxonomy" id="9925"/>
    <lineage>
        <taxon>Eukaryota</taxon>
        <taxon>Metazoa</taxon>
        <taxon>Chordata</taxon>
        <taxon>Craniata</taxon>
        <taxon>Vertebrata</taxon>
        <taxon>Euteleostomi</taxon>
        <taxon>Mammalia</taxon>
        <taxon>Eutheria</taxon>
        <taxon>Laurasiatheria</taxon>
        <taxon>Artiodactyla</taxon>
        <taxon>Ruminantia</taxon>
        <taxon>Pecora</taxon>
        <taxon>Bovidae</taxon>
        <taxon>Caprinae</taxon>
        <taxon>Capra</taxon>
    </lineage>
</organism>
<keyword evidence="14" id="KW-0520">NAD</keyword>
<protein>
    <recommendedName>
        <fullName evidence="7">Glyceraldehyde-3-phosphate dehydrogenase</fullName>
        <ecNumber evidence="6">1.2.1.12</ecNumber>
    </recommendedName>
    <alternativeName>
        <fullName evidence="18">Peptidyl-cysteine S-nitrosylase GAPDH</fullName>
    </alternativeName>
</protein>
<evidence type="ECO:0000256" key="3">
    <source>
        <dbReference type="ARBA" id="ARBA00004514"/>
    </source>
</evidence>
<keyword evidence="13" id="KW-0560">Oxidoreductase</keyword>
<keyword evidence="12" id="KW-0810">Translation regulation</keyword>
<dbReference type="Ensembl" id="ENSCHIT00000016937.1">
    <property type="protein sequence ID" value="ENSCHIP00000009167.1"/>
    <property type="gene ID" value="ENSCHIG00000012126.1"/>
</dbReference>
<dbReference type="GO" id="GO:0005634">
    <property type="term" value="C:nucleus"/>
    <property type="evidence" value="ECO:0007669"/>
    <property type="project" value="UniProtKB-SubCell"/>
</dbReference>
<comment type="similarity">
    <text evidence="5">Belongs to the glyceraldehyde-3-phosphate dehydrogenase family.</text>
</comment>
<dbReference type="EMBL" id="LWLT01000026">
    <property type="status" value="NOT_ANNOTATED_CDS"/>
    <property type="molecule type" value="Genomic_DNA"/>
</dbReference>
<dbReference type="Proteomes" id="UP000291000">
    <property type="component" value="Chromosome 29"/>
</dbReference>
<evidence type="ECO:0000256" key="19">
    <source>
        <dbReference type="ARBA" id="ARBA00046997"/>
    </source>
</evidence>
<evidence type="ECO:0000256" key="21">
    <source>
        <dbReference type="ARBA" id="ARBA00048005"/>
    </source>
</evidence>
<dbReference type="OMA" id="ITIHVIT"/>
<comment type="catalytic activity">
    <reaction evidence="21">
        <text>S-nitroso-L-cysteinyl-[GAPDH] + L-cysteinyl-[protein] = L-cysteinyl-[GAPDH] + S-nitroso-L-cysteinyl-[protein]</text>
        <dbReference type="Rhea" id="RHEA:66684"/>
        <dbReference type="Rhea" id="RHEA-COMP:10131"/>
        <dbReference type="Rhea" id="RHEA-COMP:17089"/>
        <dbReference type="Rhea" id="RHEA-COMP:17090"/>
        <dbReference type="Rhea" id="RHEA-COMP:17091"/>
        <dbReference type="ChEBI" id="CHEBI:29950"/>
        <dbReference type="ChEBI" id="CHEBI:149494"/>
    </reaction>
    <physiologicalReaction direction="left-to-right" evidence="21">
        <dbReference type="Rhea" id="RHEA:66685"/>
    </physiologicalReaction>
</comment>
<keyword evidence="9" id="KW-0808">Transferase</keyword>
<evidence type="ECO:0000256" key="12">
    <source>
        <dbReference type="ARBA" id="ARBA00022845"/>
    </source>
</evidence>
<keyword evidence="17" id="KW-0539">Nucleus</keyword>
<evidence type="ECO:0000259" key="22">
    <source>
        <dbReference type="Pfam" id="PF02800"/>
    </source>
</evidence>
<dbReference type="PANTHER" id="PTHR10836">
    <property type="entry name" value="GLYCERALDEHYDE 3-PHOSPHATE DEHYDROGENASE"/>
    <property type="match status" value="1"/>
</dbReference>
<evidence type="ECO:0000256" key="2">
    <source>
        <dbReference type="ARBA" id="ARBA00004245"/>
    </source>
</evidence>
<accession>A0A452EBB4</accession>
<dbReference type="GO" id="GO:0004365">
    <property type="term" value="F:glyceraldehyde-3-phosphate dehydrogenase (NAD+) (phosphorylating) activity"/>
    <property type="evidence" value="ECO:0007669"/>
    <property type="project" value="UniProtKB-EC"/>
</dbReference>
<evidence type="ECO:0000256" key="13">
    <source>
        <dbReference type="ARBA" id="ARBA00023002"/>
    </source>
</evidence>
<comment type="catalytic activity">
    <reaction evidence="20">
        <text>D-glyceraldehyde 3-phosphate + phosphate + NAD(+) = (2R)-3-phospho-glyceroyl phosphate + NADH + H(+)</text>
        <dbReference type="Rhea" id="RHEA:10300"/>
        <dbReference type="ChEBI" id="CHEBI:15378"/>
        <dbReference type="ChEBI" id="CHEBI:43474"/>
        <dbReference type="ChEBI" id="CHEBI:57540"/>
        <dbReference type="ChEBI" id="CHEBI:57604"/>
        <dbReference type="ChEBI" id="CHEBI:57945"/>
        <dbReference type="ChEBI" id="CHEBI:59776"/>
        <dbReference type="EC" id="1.2.1.12"/>
    </reaction>
</comment>
<dbReference type="GO" id="GO:0006915">
    <property type="term" value="P:apoptotic process"/>
    <property type="evidence" value="ECO:0007669"/>
    <property type="project" value="UniProtKB-KW"/>
</dbReference>
<dbReference type="GO" id="GO:0016740">
    <property type="term" value="F:transferase activity"/>
    <property type="evidence" value="ECO:0007669"/>
    <property type="project" value="UniProtKB-KW"/>
</dbReference>
<comment type="subcellular location">
    <subcellularLocation>
        <location evidence="2">Cytoplasm</location>
        <location evidence="2">Cytoskeleton</location>
    </subcellularLocation>
    <subcellularLocation>
        <location evidence="3">Cytoplasm</location>
        <location evidence="3">Cytosol</location>
    </subcellularLocation>
    <subcellularLocation>
        <location evidence="1">Nucleus</location>
    </subcellularLocation>
</comment>
<keyword evidence="15" id="KW-0324">Glycolysis</keyword>
<evidence type="ECO:0000256" key="9">
    <source>
        <dbReference type="ARBA" id="ARBA00022679"/>
    </source>
</evidence>
<dbReference type="AlphaFoldDB" id="A0A452EBB4"/>
<keyword evidence="10" id="KW-0053">Apoptosis</keyword>
<keyword evidence="8" id="KW-0963">Cytoplasm</keyword>
<dbReference type="Pfam" id="PF02800">
    <property type="entry name" value="Gp_dh_C"/>
    <property type="match status" value="1"/>
</dbReference>
<dbReference type="EC" id="1.2.1.12" evidence="6"/>
<evidence type="ECO:0000256" key="6">
    <source>
        <dbReference type="ARBA" id="ARBA00013119"/>
    </source>
</evidence>
<evidence type="ECO:0000256" key="14">
    <source>
        <dbReference type="ARBA" id="ARBA00023027"/>
    </source>
</evidence>
<feature type="domain" description="Glyceraldehyde 3-phosphate dehydrogenase catalytic" evidence="22">
    <location>
        <begin position="1"/>
        <end position="110"/>
    </location>
</feature>
<dbReference type="PANTHER" id="PTHR10836:SF111">
    <property type="entry name" value="GLYCERALDEHYDE-3-PHOSPHATE DEHYDROGENASE"/>
    <property type="match status" value="1"/>
</dbReference>
<evidence type="ECO:0000256" key="11">
    <source>
        <dbReference type="ARBA" id="ARBA00022799"/>
    </source>
</evidence>
<evidence type="ECO:0000313" key="23">
    <source>
        <dbReference type="Ensembl" id="ENSCHIP00000009167.1"/>
    </source>
</evidence>
<dbReference type="STRING" id="9925.ENSCHIP00000009167"/>
<comment type="subunit">
    <text evidence="19">Homotetramer. Interacts with TPPP; the interaction is direct. Interacts (when S-nitrosylated) with SIAH1; leading to nuclear translocation. Interacts with RILPL1/GOSPEL, leading to prevent the interaction between GAPDH and SIAH1 and prevent nuclear translocation. Interacts with CHP1; the interaction increases the binding of CHP1 with microtubules. Associates with microtubules. Interacts with EIF1AD, USP25, PRKCI and WARS1. Interacts with phosphorylated RPL13A; inhibited by oxidatively-modified low-densitity lipoprotein (LDL(ox)). Component of the GAIT complex. Interacts with FKBP6; leading to inhibit GAPDH catalytic activity. Interacts with TRAF2, promoting TRAF2 ubiquitination. Interacts with TRAF3, promoting TRAF3 ubiquitination.</text>
</comment>
<reference evidence="23" key="3">
    <citation type="submission" date="2025-09" db="UniProtKB">
        <authorList>
            <consortium name="Ensembl"/>
        </authorList>
    </citation>
    <scope>IDENTIFICATION</scope>
</reference>
<evidence type="ECO:0000256" key="8">
    <source>
        <dbReference type="ARBA" id="ARBA00022490"/>
    </source>
</evidence>
<sequence>MITIHVITVTQKTVDGPSGKLWCDGRGAAQNIIPASTGAAKAVVKVIPEFNGKLPCIVSIVVLTCRLEKPAKYNDIKKVVKQALEGPFNGILGYTEGQVVSCDFNSDTYSLPLMLGLALPSMTTLLSSFPGMTMN</sequence>